<reference evidence="2 3" key="1">
    <citation type="journal article" date="2024" name="Science">
        <title>Giant polyketide synthase enzymes in the biosynthesis of giant marine polyether toxins.</title>
        <authorList>
            <person name="Fallon T.R."/>
            <person name="Shende V.V."/>
            <person name="Wierzbicki I.H."/>
            <person name="Pendleton A.L."/>
            <person name="Watervoot N.F."/>
            <person name="Auber R.P."/>
            <person name="Gonzalez D.J."/>
            <person name="Wisecaver J.H."/>
            <person name="Moore B.S."/>
        </authorList>
    </citation>
    <scope>NUCLEOTIDE SEQUENCE [LARGE SCALE GENOMIC DNA]</scope>
    <source>
        <strain evidence="2 3">12B1</strain>
    </source>
</reference>
<feature type="region of interest" description="Disordered" evidence="1">
    <location>
        <begin position="69"/>
        <end position="90"/>
    </location>
</feature>
<dbReference type="AlphaFoldDB" id="A0AB34KCX7"/>
<evidence type="ECO:0000313" key="2">
    <source>
        <dbReference type="EMBL" id="KAL1530364.1"/>
    </source>
</evidence>
<gene>
    <name evidence="2" type="ORF">AB1Y20_001272</name>
</gene>
<evidence type="ECO:0000313" key="3">
    <source>
        <dbReference type="Proteomes" id="UP001515480"/>
    </source>
</evidence>
<evidence type="ECO:0000256" key="1">
    <source>
        <dbReference type="SAM" id="MobiDB-lite"/>
    </source>
</evidence>
<accession>A0AB34KCX7</accession>
<proteinExistence type="predicted"/>
<keyword evidence="3" id="KW-1185">Reference proteome</keyword>
<sequence>MAHDTAAPARGNTFRDTRVTAAMCTFGSPFRKYFTVMLAPAAMHGALAPLVGRWCPGAGGVHDAHAPAYGFDSQGNSRAEASARRVSTGA</sequence>
<name>A0AB34KCX7_PRYPA</name>
<protein>
    <submittedName>
        <fullName evidence="2">Uncharacterized protein</fullName>
    </submittedName>
</protein>
<dbReference type="Proteomes" id="UP001515480">
    <property type="component" value="Unassembled WGS sequence"/>
</dbReference>
<comment type="caution">
    <text evidence="2">The sequence shown here is derived from an EMBL/GenBank/DDBJ whole genome shotgun (WGS) entry which is preliminary data.</text>
</comment>
<dbReference type="EMBL" id="JBGBPQ010000001">
    <property type="protein sequence ID" value="KAL1530364.1"/>
    <property type="molecule type" value="Genomic_DNA"/>
</dbReference>
<organism evidence="2 3">
    <name type="scientific">Prymnesium parvum</name>
    <name type="common">Toxic golden alga</name>
    <dbReference type="NCBI Taxonomy" id="97485"/>
    <lineage>
        <taxon>Eukaryota</taxon>
        <taxon>Haptista</taxon>
        <taxon>Haptophyta</taxon>
        <taxon>Prymnesiophyceae</taxon>
        <taxon>Prymnesiales</taxon>
        <taxon>Prymnesiaceae</taxon>
        <taxon>Prymnesium</taxon>
    </lineage>
</organism>